<evidence type="ECO:0000313" key="3">
    <source>
        <dbReference type="EMBL" id="CAK03560.1"/>
    </source>
</evidence>
<organism evidence="3 4">
    <name type="scientific">Rhizobium johnstonii (strain DSM 114642 / LMG 32736 / 3841)</name>
    <name type="common">Rhizobium leguminosarum bv. viciae</name>
    <dbReference type="NCBI Taxonomy" id="216596"/>
    <lineage>
        <taxon>Bacteria</taxon>
        <taxon>Pseudomonadati</taxon>
        <taxon>Pseudomonadota</taxon>
        <taxon>Alphaproteobacteria</taxon>
        <taxon>Hyphomicrobiales</taxon>
        <taxon>Rhizobiaceae</taxon>
        <taxon>Rhizobium/Agrobacterium group</taxon>
        <taxon>Rhizobium</taxon>
        <taxon>Rhizobium johnstonii</taxon>
    </lineage>
</organism>
<name>Q1M5C9_RHIJ3</name>
<dbReference type="GO" id="GO:0006313">
    <property type="term" value="P:DNA transposition"/>
    <property type="evidence" value="ECO:0007669"/>
    <property type="project" value="InterPro"/>
</dbReference>
<evidence type="ECO:0000259" key="2">
    <source>
        <dbReference type="Pfam" id="PF02371"/>
    </source>
</evidence>
<sequence>MEEITTIGVDIAKNVFQLHGINAEGQVVLRKALRRGQMQPFFEALSPCLIGMEACATAHHWARTLIASGHDVRLIPPNYIKPYLRRQKNDAADAAAICEAVTRPSMRFVPVKTEDQQATLMLHSARELLISQRTALINALRGHFAELGIVAPQGARNVRQLIAILEDERYSPQAVRTALAPLATVLIEIEGQITKLDKALLAAHRNNDVSIRLATVPGIGPVIATCLSASVSEPKLFEGGREFAAWLGLVPRQHSTGGKPRLGSISKMGNRHLRKLLVVGAYAALYRMKKGTADTPLANWARGLLSKKPFKLVAVALANKIARIAWAIMARNVNFQSEHVSRCSDLIPA</sequence>
<dbReference type="PANTHER" id="PTHR33055:SF3">
    <property type="entry name" value="PUTATIVE TRANSPOSASE FOR IS117-RELATED"/>
    <property type="match status" value="1"/>
</dbReference>
<keyword evidence="4" id="KW-1185">Reference proteome</keyword>
<dbReference type="AlphaFoldDB" id="Q1M5C9"/>
<dbReference type="KEGG" id="rle:pRL110607"/>
<dbReference type="Pfam" id="PF02371">
    <property type="entry name" value="Transposase_20"/>
    <property type="match status" value="1"/>
</dbReference>
<keyword evidence="3" id="KW-0614">Plasmid</keyword>
<evidence type="ECO:0000313" key="4">
    <source>
        <dbReference type="Proteomes" id="UP000006575"/>
    </source>
</evidence>
<dbReference type="GeneID" id="303211291"/>
<feature type="domain" description="Transposase IS116/IS110/IS902 C-terminal" evidence="2">
    <location>
        <begin position="212"/>
        <end position="290"/>
    </location>
</feature>
<dbReference type="NCBIfam" id="NF033542">
    <property type="entry name" value="transpos_IS110"/>
    <property type="match status" value="1"/>
</dbReference>
<geneLocation type="plasmid" evidence="3 4">
    <name>pRL11</name>
</geneLocation>
<dbReference type="EMBL" id="AM236085">
    <property type="protein sequence ID" value="CAK03560.1"/>
    <property type="molecule type" value="Genomic_DNA"/>
</dbReference>
<dbReference type="EnsemblBacteria" id="CAK03560">
    <property type="protein sequence ID" value="CAK03560"/>
    <property type="gene ID" value="pRL110607"/>
</dbReference>
<accession>Q1M5C9</accession>
<protein>
    <submittedName>
        <fullName evidence="3">Transposase family protein</fullName>
    </submittedName>
</protein>
<proteinExistence type="predicted"/>
<dbReference type="HOGENOM" id="CLU_036902_3_1_5"/>
<dbReference type="Pfam" id="PF01548">
    <property type="entry name" value="DEDD_Tnp_IS110"/>
    <property type="match status" value="1"/>
</dbReference>
<dbReference type="Proteomes" id="UP000006575">
    <property type="component" value="Plasmid pRL11"/>
</dbReference>
<dbReference type="PANTHER" id="PTHR33055">
    <property type="entry name" value="TRANSPOSASE FOR INSERTION SEQUENCE ELEMENT IS1111A"/>
    <property type="match status" value="1"/>
</dbReference>
<dbReference type="InterPro" id="IPR003346">
    <property type="entry name" value="Transposase_20"/>
</dbReference>
<dbReference type="InterPro" id="IPR047650">
    <property type="entry name" value="Transpos_IS110"/>
</dbReference>
<feature type="domain" description="Transposase IS110-like N-terminal" evidence="1">
    <location>
        <begin position="7"/>
        <end position="145"/>
    </location>
</feature>
<dbReference type="GO" id="GO:0004803">
    <property type="term" value="F:transposase activity"/>
    <property type="evidence" value="ECO:0007669"/>
    <property type="project" value="InterPro"/>
</dbReference>
<dbReference type="RefSeq" id="WP_011655330.1">
    <property type="nucleotide sequence ID" value="NC_008384.1"/>
</dbReference>
<dbReference type="GO" id="GO:0003677">
    <property type="term" value="F:DNA binding"/>
    <property type="evidence" value="ECO:0007669"/>
    <property type="project" value="InterPro"/>
</dbReference>
<reference evidence="3 4" key="1">
    <citation type="journal article" date="2006" name="Genome Biol.">
        <title>The genome of Rhizobium leguminosarum has recognizable core and accessory components.</title>
        <authorList>
            <person name="Young J.W."/>
            <person name="Crossman L.C."/>
            <person name="Johnston A.W.B."/>
            <person name="Thomson N.R."/>
            <person name="Ghazoui Z.F."/>
            <person name="Hull K.H."/>
            <person name="Wexler M."/>
            <person name="Curson A.R.J."/>
            <person name="Todd J.D."/>
            <person name="Poole P.S."/>
            <person name="Mauchline T.H."/>
            <person name="East A.K."/>
            <person name="Quail M.A."/>
            <person name="Churcher C."/>
            <person name="Arrowsmith C."/>
            <person name="Cherevach A."/>
            <person name="Chillingworth T."/>
            <person name="Clarke K."/>
            <person name="Cronin A."/>
            <person name="Davis P."/>
            <person name="Fraser A."/>
            <person name="Hance Z."/>
            <person name="Hauser H."/>
            <person name="Jagels K."/>
            <person name="Moule S."/>
            <person name="Mungall K."/>
            <person name="Norbertczak H."/>
            <person name="Rabbinowitsch E."/>
            <person name="Sanders M."/>
            <person name="Simmonds M."/>
            <person name="Whitehead S."/>
            <person name="Parkhill J."/>
        </authorList>
    </citation>
    <scope>NUCLEOTIDE SEQUENCE [LARGE SCALE GENOMIC DNA]</scope>
    <source>
        <strain evidence="4">DSM 114642 / LMG 32736 / 3841</strain>
    </source>
</reference>
<evidence type="ECO:0000259" key="1">
    <source>
        <dbReference type="Pfam" id="PF01548"/>
    </source>
</evidence>
<gene>
    <name evidence="3" type="ordered locus">pRL110607</name>
</gene>
<dbReference type="InterPro" id="IPR002525">
    <property type="entry name" value="Transp_IS110-like_N"/>
</dbReference>